<dbReference type="AlphaFoldDB" id="A0AAV0BLR9"/>
<dbReference type="CDD" id="cd00201">
    <property type="entry name" value="WW"/>
    <property type="match status" value="1"/>
</dbReference>
<dbReference type="PROSITE" id="PS01159">
    <property type="entry name" value="WW_DOMAIN_1"/>
    <property type="match status" value="1"/>
</dbReference>
<feature type="region of interest" description="Disordered" evidence="1">
    <location>
        <begin position="222"/>
        <end position="244"/>
    </location>
</feature>
<evidence type="ECO:0000259" key="2">
    <source>
        <dbReference type="PROSITE" id="PS01159"/>
    </source>
</evidence>
<dbReference type="Pfam" id="PF00397">
    <property type="entry name" value="WW"/>
    <property type="match status" value="1"/>
</dbReference>
<keyword evidence="4" id="KW-1185">Reference proteome</keyword>
<comment type="caution">
    <text evidence="3">The sequence shown here is derived from an EMBL/GenBank/DDBJ whole genome shotgun (WGS) entry which is preliminary data.</text>
</comment>
<dbReference type="InterPro" id="IPR036020">
    <property type="entry name" value="WW_dom_sf"/>
</dbReference>
<evidence type="ECO:0000256" key="1">
    <source>
        <dbReference type="SAM" id="MobiDB-lite"/>
    </source>
</evidence>
<reference evidence="3" key="1">
    <citation type="submission" date="2022-06" db="EMBL/GenBank/DDBJ databases">
        <authorList>
            <consortium name="SYNGENTA / RWTH Aachen University"/>
        </authorList>
    </citation>
    <scope>NUCLEOTIDE SEQUENCE</scope>
</reference>
<proteinExistence type="predicted"/>
<feature type="compositionally biased region" description="Basic and acidic residues" evidence="1">
    <location>
        <begin position="21"/>
        <end position="39"/>
    </location>
</feature>
<organism evidence="3 4">
    <name type="scientific">Phakopsora pachyrhizi</name>
    <name type="common">Asian soybean rust disease fungus</name>
    <dbReference type="NCBI Taxonomy" id="170000"/>
    <lineage>
        <taxon>Eukaryota</taxon>
        <taxon>Fungi</taxon>
        <taxon>Dikarya</taxon>
        <taxon>Basidiomycota</taxon>
        <taxon>Pucciniomycotina</taxon>
        <taxon>Pucciniomycetes</taxon>
        <taxon>Pucciniales</taxon>
        <taxon>Phakopsoraceae</taxon>
        <taxon>Phakopsora</taxon>
    </lineage>
</organism>
<gene>
    <name evidence="3" type="ORF">PPACK8108_LOCUS23121</name>
</gene>
<feature type="compositionally biased region" description="Basic and acidic residues" evidence="1">
    <location>
        <begin position="225"/>
        <end position="243"/>
    </location>
</feature>
<feature type="domain" description="WW" evidence="2">
    <location>
        <begin position="135"/>
        <end position="161"/>
    </location>
</feature>
<dbReference type="SUPFAM" id="SSF51045">
    <property type="entry name" value="WW domain"/>
    <property type="match status" value="1"/>
</dbReference>
<name>A0AAV0BLR9_PHAPC</name>
<protein>
    <submittedName>
        <fullName evidence="3">Expressed protein</fullName>
    </submittedName>
</protein>
<evidence type="ECO:0000313" key="3">
    <source>
        <dbReference type="EMBL" id="CAH7688192.1"/>
    </source>
</evidence>
<evidence type="ECO:0000313" key="4">
    <source>
        <dbReference type="Proteomes" id="UP001153365"/>
    </source>
</evidence>
<dbReference type="Gene3D" id="2.20.70.10">
    <property type="match status" value="1"/>
</dbReference>
<accession>A0AAV0BLR9</accession>
<sequence length="312" mass="35243">MESEQLMKSKRVRSSSASSSTDDKNSSRIKLEESTKQIDPKNSTTAKKFDNKLTDENCSDDGSNPDRLDSNVEVDLSGLTDRGQDAEKVSDSIQGGSKIYKDQTTDVVGNVSKQSTSDLQNLVLTTPVVFSNGDWQAVYDSHSQSYYYANLRTGETTWTNPFESIDQIQQSSSSSTYHQSEHTLDTYQLEGIDPELAHLDPKTSRLLKDSRSTPSFVAKFNSRTGKFESDPSHDPSRVSEYNRARTQSRAYFDVEGWEKSLEKNNGKVLKSSDLSGRSEQRSSTKKLSKSELERFKEKKVEKKLQRKRAWLQ</sequence>
<feature type="compositionally biased region" description="Basic and acidic residues" evidence="1">
    <location>
        <begin position="276"/>
        <end position="291"/>
    </location>
</feature>
<dbReference type="EMBL" id="CALTRL010005963">
    <property type="protein sequence ID" value="CAH7688192.1"/>
    <property type="molecule type" value="Genomic_DNA"/>
</dbReference>
<feature type="region of interest" description="Disordered" evidence="1">
    <location>
        <begin position="1"/>
        <end position="95"/>
    </location>
</feature>
<dbReference type="InterPro" id="IPR001202">
    <property type="entry name" value="WW_dom"/>
</dbReference>
<feature type="region of interest" description="Disordered" evidence="1">
    <location>
        <begin position="265"/>
        <end position="291"/>
    </location>
</feature>
<dbReference type="Proteomes" id="UP001153365">
    <property type="component" value="Unassembled WGS sequence"/>
</dbReference>